<dbReference type="InterPro" id="IPR050629">
    <property type="entry name" value="STE20/SPS1-PAK"/>
</dbReference>
<feature type="compositionally biased region" description="Low complexity" evidence="3">
    <location>
        <begin position="327"/>
        <end position="337"/>
    </location>
</feature>
<protein>
    <recommendedName>
        <fullName evidence="4">Protein kinase domain-containing protein</fullName>
    </recommendedName>
</protein>
<feature type="region of interest" description="Disordered" evidence="3">
    <location>
        <begin position="298"/>
        <end position="365"/>
    </location>
</feature>
<dbReference type="Proteomes" id="UP001178507">
    <property type="component" value="Unassembled WGS sequence"/>
</dbReference>
<evidence type="ECO:0000256" key="1">
    <source>
        <dbReference type="ARBA" id="ARBA00022741"/>
    </source>
</evidence>
<feature type="domain" description="Protein kinase" evidence="4">
    <location>
        <begin position="1"/>
        <end position="233"/>
    </location>
</feature>
<dbReference type="EMBL" id="CAUJNA010002026">
    <property type="protein sequence ID" value="CAJ1390219.1"/>
    <property type="molecule type" value="Genomic_DNA"/>
</dbReference>
<feature type="region of interest" description="Disordered" evidence="3">
    <location>
        <begin position="132"/>
        <end position="168"/>
    </location>
</feature>
<evidence type="ECO:0000313" key="6">
    <source>
        <dbReference type="Proteomes" id="UP001178507"/>
    </source>
</evidence>
<keyword evidence="2" id="KW-0067">ATP-binding</keyword>
<name>A0AA36IM89_9DINO</name>
<comment type="caution">
    <text evidence="5">The sequence shown here is derived from an EMBL/GenBank/DDBJ whole genome shotgun (WGS) entry which is preliminary data.</text>
</comment>
<feature type="compositionally biased region" description="Basic and acidic residues" evidence="3">
    <location>
        <begin position="298"/>
        <end position="319"/>
    </location>
</feature>
<reference evidence="5" key="1">
    <citation type="submission" date="2023-08" db="EMBL/GenBank/DDBJ databases">
        <authorList>
            <person name="Chen Y."/>
            <person name="Shah S."/>
            <person name="Dougan E. K."/>
            <person name="Thang M."/>
            <person name="Chan C."/>
        </authorList>
    </citation>
    <scope>NUCLEOTIDE SEQUENCE</scope>
</reference>
<feature type="region of interest" description="Disordered" evidence="3">
    <location>
        <begin position="210"/>
        <end position="230"/>
    </location>
</feature>
<dbReference type="SUPFAM" id="SSF56112">
    <property type="entry name" value="Protein kinase-like (PK-like)"/>
    <property type="match status" value="1"/>
</dbReference>
<dbReference type="InterPro" id="IPR008271">
    <property type="entry name" value="Ser/Thr_kinase_AS"/>
</dbReference>
<feature type="region of interest" description="Disordered" evidence="3">
    <location>
        <begin position="1063"/>
        <end position="1082"/>
    </location>
</feature>
<feature type="compositionally biased region" description="Basic and acidic residues" evidence="3">
    <location>
        <begin position="1169"/>
        <end position="1179"/>
    </location>
</feature>
<dbReference type="PROSITE" id="PS50011">
    <property type="entry name" value="PROTEIN_KINASE_DOM"/>
    <property type="match status" value="1"/>
</dbReference>
<dbReference type="AlphaFoldDB" id="A0AA36IM89"/>
<dbReference type="GO" id="GO:0005524">
    <property type="term" value="F:ATP binding"/>
    <property type="evidence" value="ECO:0007669"/>
    <property type="project" value="UniProtKB-KW"/>
</dbReference>
<dbReference type="PANTHER" id="PTHR48012">
    <property type="entry name" value="STERILE20-LIKE KINASE, ISOFORM B-RELATED"/>
    <property type="match status" value="1"/>
</dbReference>
<keyword evidence="6" id="KW-1185">Reference proteome</keyword>
<accession>A0AA36IM89</accession>
<dbReference type="GO" id="GO:0005737">
    <property type="term" value="C:cytoplasm"/>
    <property type="evidence" value="ECO:0007669"/>
    <property type="project" value="TreeGrafter"/>
</dbReference>
<evidence type="ECO:0000313" key="5">
    <source>
        <dbReference type="EMBL" id="CAJ1390219.1"/>
    </source>
</evidence>
<feature type="compositionally biased region" description="Pro residues" evidence="3">
    <location>
        <begin position="1184"/>
        <end position="1195"/>
    </location>
</feature>
<gene>
    <name evidence="5" type="ORF">EVOR1521_LOCUS15699</name>
</gene>
<organism evidence="5 6">
    <name type="scientific">Effrenium voratum</name>
    <dbReference type="NCBI Taxonomy" id="2562239"/>
    <lineage>
        <taxon>Eukaryota</taxon>
        <taxon>Sar</taxon>
        <taxon>Alveolata</taxon>
        <taxon>Dinophyceae</taxon>
        <taxon>Suessiales</taxon>
        <taxon>Symbiodiniaceae</taxon>
        <taxon>Effrenium</taxon>
    </lineage>
</organism>
<keyword evidence="1" id="KW-0547">Nucleotide-binding</keyword>
<dbReference type="Gene3D" id="1.10.510.10">
    <property type="entry name" value="Transferase(Phosphotransferase) domain 1"/>
    <property type="match status" value="1"/>
</dbReference>
<sequence length="1241" mass="136482">MRAKLMHCDIKPANILLTETQTAKIADFGLVYKLGDTAPFRGTMCYMPADEVLSFTLTPWTDLYGLGGATLFEDRRAIRPIPPKKAVQWRAYDGLLAGIFKKCVDKWSWIKGGQDSVKFLAELIQELRDYEDTMGNRQGPNAGGKRKKQRTGPESAAVVGGDDEMSDNEVVVVEDDESAGSKKADDPPMPLVDTAWLSYLAQCTAPSLLSRPDQQEVHGKGGRGSSGEGYPLRYVQERSQWQDVFYFLAAKAATTCSGPGLTSLRTSLPLKAAPEVGLSRLSASGTMPEHFSKWKLNKAEQKSVEEEEKRVYAERKTAGDSDEDAQKAASEAAATKSKALKEAKMVKSQVKKNQPQSAAAAIDAPETAPQNNTQYYEALIDAVNVILQCPTFVDLQTTAAPLPINTKPGEDQSGVQAVFDPRECKAALTKEGCYRAAINLMWIDPFGSTTPTVPLSVERVRELGQFACPAGDAKHLTENFTVAVDSPDQDMLDSKGKWKAVSPEEMQHALLFTLADVIKDQAPDEKLAAWRRVFLSAPAVFTVVGGGDSLYWHSFHRRQQVVQTYDSLKRSARQLAFEVTAFKNKKESEAGERLGVKEVQDIFRSKALMAKSSVKGDMADGFVKDCLFVYEKLLVDTTCNEVLDKLESKYGLESPLNSLQKLRVLIEKSENMETRQWILKVICDMVEGGALERETITKTYLAGTPTAASLVELLKLKRTVAHHFLQVEMPRSQFDTQDLAKIHSKIMTICSYRKYVTAANLEGPSEVQWMSSLKRSSMLVLRLIEDILYTTTLNGPLIALLKKGKGANPLELLEIETFSLRWKACVAAKDNELAAEKALYKAAEEEQDEQDECTKIAQGSVAPQPSKYPKGSAEHWTATAAQQVAIYVSLRAEPPTQSAVARAVGDSGLNGDLRGVQGKSGVMIHFDANLFAEAAKRPDRRFPPLSPALMKKLIHGSIKGRGGLANKKVAEDHFDRPIDGDFIFLNDAGRNVLESLLAPFKSKDGKGALAHYLEHTEITLCLSQESMEGKKKLNRGMINQIQRWHVISTEPMKEMYGDKMMGADSAEDAKENEEQQRDGDSYEPAFFNHLPVTLYSDALAAYEITGVLDCTPGAGDLAKAALLRRIPYMALTMTETHASLLQSELVKFVKQQMQTEGSTFYAPEWAAAGKKDAEAEKGKKTPKRPTPAPGDPAPEPEPKKPKTTNKKTGKAEKKQKKEKPTGNAPPASQLIDDSESDSASQ</sequence>
<evidence type="ECO:0000259" key="4">
    <source>
        <dbReference type="PROSITE" id="PS50011"/>
    </source>
</evidence>
<evidence type="ECO:0000256" key="2">
    <source>
        <dbReference type="ARBA" id="ARBA00022840"/>
    </source>
</evidence>
<feature type="compositionally biased region" description="Basic and acidic residues" evidence="3">
    <location>
        <begin position="1067"/>
        <end position="1080"/>
    </location>
</feature>
<dbReference type="PROSITE" id="PS00108">
    <property type="entry name" value="PROTEIN_KINASE_ST"/>
    <property type="match status" value="1"/>
</dbReference>
<dbReference type="InterPro" id="IPR011009">
    <property type="entry name" value="Kinase-like_dom_sf"/>
</dbReference>
<dbReference type="Pfam" id="PF00069">
    <property type="entry name" value="Pkinase"/>
    <property type="match status" value="1"/>
</dbReference>
<feature type="region of interest" description="Disordered" evidence="3">
    <location>
        <begin position="1164"/>
        <end position="1241"/>
    </location>
</feature>
<proteinExistence type="predicted"/>
<dbReference type="GO" id="GO:0004674">
    <property type="term" value="F:protein serine/threonine kinase activity"/>
    <property type="evidence" value="ECO:0007669"/>
    <property type="project" value="TreeGrafter"/>
</dbReference>
<feature type="compositionally biased region" description="Acidic residues" evidence="3">
    <location>
        <begin position="1232"/>
        <end position="1241"/>
    </location>
</feature>
<dbReference type="InterPro" id="IPR000719">
    <property type="entry name" value="Prot_kinase_dom"/>
</dbReference>
<evidence type="ECO:0000256" key="3">
    <source>
        <dbReference type="SAM" id="MobiDB-lite"/>
    </source>
</evidence>
<feature type="compositionally biased region" description="Basic residues" evidence="3">
    <location>
        <begin position="1201"/>
        <end position="1217"/>
    </location>
</feature>